<dbReference type="EMBL" id="ML992698">
    <property type="protein sequence ID" value="KAF2208022.1"/>
    <property type="molecule type" value="Genomic_DNA"/>
</dbReference>
<feature type="region of interest" description="Disordered" evidence="1">
    <location>
        <begin position="258"/>
        <end position="289"/>
    </location>
</feature>
<gene>
    <name evidence="2" type="ORF">CERZMDRAFT_101868</name>
</gene>
<organism evidence="2 3">
    <name type="scientific">Cercospora zeae-maydis SCOH1-5</name>
    <dbReference type="NCBI Taxonomy" id="717836"/>
    <lineage>
        <taxon>Eukaryota</taxon>
        <taxon>Fungi</taxon>
        <taxon>Dikarya</taxon>
        <taxon>Ascomycota</taxon>
        <taxon>Pezizomycotina</taxon>
        <taxon>Dothideomycetes</taxon>
        <taxon>Dothideomycetidae</taxon>
        <taxon>Mycosphaerellales</taxon>
        <taxon>Mycosphaerellaceae</taxon>
        <taxon>Cercospora</taxon>
    </lineage>
</organism>
<reference evidence="2" key="1">
    <citation type="journal article" date="2020" name="Stud. Mycol.">
        <title>101 Dothideomycetes genomes: a test case for predicting lifestyles and emergence of pathogens.</title>
        <authorList>
            <person name="Haridas S."/>
            <person name="Albert R."/>
            <person name="Binder M."/>
            <person name="Bloem J."/>
            <person name="Labutti K."/>
            <person name="Salamov A."/>
            <person name="Andreopoulos B."/>
            <person name="Baker S."/>
            <person name="Barry K."/>
            <person name="Bills G."/>
            <person name="Bluhm B."/>
            <person name="Cannon C."/>
            <person name="Castanera R."/>
            <person name="Culley D."/>
            <person name="Daum C."/>
            <person name="Ezra D."/>
            <person name="Gonzalez J."/>
            <person name="Henrissat B."/>
            <person name="Kuo A."/>
            <person name="Liang C."/>
            <person name="Lipzen A."/>
            <person name="Lutzoni F."/>
            <person name="Magnuson J."/>
            <person name="Mondo S."/>
            <person name="Nolan M."/>
            <person name="Ohm R."/>
            <person name="Pangilinan J."/>
            <person name="Park H.-J."/>
            <person name="Ramirez L."/>
            <person name="Alfaro M."/>
            <person name="Sun H."/>
            <person name="Tritt A."/>
            <person name="Yoshinaga Y."/>
            <person name="Zwiers L.-H."/>
            <person name="Turgeon B."/>
            <person name="Goodwin S."/>
            <person name="Spatafora J."/>
            <person name="Crous P."/>
            <person name="Grigoriev I."/>
        </authorList>
    </citation>
    <scope>NUCLEOTIDE SEQUENCE</scope>
    <source>
        <strain evidence="2">SCOH1-5</strain>
    </source>
</reference>
<name>A0A6A6F2J9_9PEZI</name>
<proteinExistence type="predicted"/>
<dbReference type="AlphaFoldDB" id="A0A6A6F2J9"/>
<keyword evidence="3" id="KW-1185">Reference proteome</keyword>
<accession>A0A6A6F2J9</accession>
<feature type="compositionally biased region" description="Polar residues" evidence="1">
    <location>
        <begin position="275"/>
        <end position="285"/>
    </location>
</feature>
<sequence>MTLPGAFPDAYPDMAVAEAQPPWMTPPLTANADWTENPFLLHRHLTFRLSKRKLLLEGPYAQALINLFTRYDQRVWLLLEWAKMRPHDADDEQHNRRRPPPPAWEWLEEEWARQGLQHAPMHLDNHRSSSNTLHEDVLECLARRMFCKLVKTWAPSDDATLLAFQVGRMPMALDYYICDELDKRGNLARSQSRRRKLVVQQRTALRDRLCEFLTTCNALPLVQVYCPDAHDSAPDAADVDTSYQAYARWEQGILFDVSSPPQSSPSDVSCPPQSGPSDVSSTPRSRPSDVAGTLRKVLLIVALLLGLPMARKAD</sequence>
<feature type="compositionally biased region" description="Low complexity" evidence="1">
    <location>
        <begin position="258"/>
        <end position="272"/>
    </location>
</feature>
<dbReference type="Proteomes" id="UP000799539">
    <property type="component" value="Unassembled WGS sequence"/>
</dbReference>
<evidence type="ECO:0000256" key="1">
    <source>
        <dbReference type="SAM" id="MobiDB-lite"/>
    </source>
</evidence>
<evidence type="ECO:0000313" key="3">
    <source>
        <dbReference type="Proteomes" id="UP000799539"/>
    </source>
</evidence>
<protein>
    <submittedName>
        <fullName evidence="2">Uncharacterized protein</fullName>
    </submittedName>
</protein>
<dbReference type="OrthoDB" id="3643894at2759"/>
<evidence type="ECO:0000313" key="2">
    <source>
        <dbReference type="EMBL" id="KAF2208022.1"/>
    </source>
</evidence>